<dbReference type="InterPro" id="IPR036420">
    <property type="entry name" value="BRCT_dom_sf"/>
</dbReference>
<dbReference type="Pfam" id="PF03119">
    <property type="entry name" value="DNA_ligase_ZBD"/>
    <property type="match status" value="1"/>
</dbReference>
<dbReference type="EC" id="6.5.1.2" evidence="2"/>
<evidence type="ECO:0000256" key="1">
    <source>
        <dbReference type="ARBA" id="ARBA00001946"/>
    </source>
</evidence>
<evidence type="ECO:0000256" key="8">
    <source>
        <dbReference type="ARBA" id="ARBA00022842"/>
    </source>
</evidence>
<keyword evidence="5" id="KW-0479">Metal-binding</keyword>
<evidence type="ECO:0000256" key="9">
    <source>
        <dbReference type="ARBA" id="ARBA00023027"/>
    </source>
</evidence>
<evidence type="ECO:0000256" key="12">
    <source>
        <dbReference type="SAM" id="MobiDB-lite"/>
    </source>
</evidence>
<dbReference type="InterPro" id="IPR018239">
    <property type="entry name" value="DNA_ligase_AS"/>
</dbReference>
<organism evidence="14 15">
    <name type="scientific">Acidiferrimicrobium australe</name>
    <dbReference type="NCBI Taxonomy" id="2664430"/>
    <lineage>
        <taxon>Bacteria</taxon>
        <taxon>Bacillati</taxon>
        <taxon>Actinomycetota</taxon>
        <taxon>Acidimicrobiia</taxon>
        <taxon>Acidimicrobiales</taxon>
        <taxon>Acidimicrobiaceae</taxon>
        <taxon>Acidiferrimicrobium</taxon>
    </lineage>
</organism>
<dbReference type="NCBIfam" id="NF005932">
    <property type="entry name" value="PRK07956.1"/>
    <property type="match status" value="1"/>
</dbReference>
<dbReference type="PROSITE" id="PS01055">
    <property type="entry name" value="DNA_LIGASE_N1"/>
    <property type="match status" value="1"/>
</dbReference>
<dbReference type="InterPro" id="IPR012340">
    <property type="entry name" value="NA-bd_OB-fold"/>
</dbReference>
<dbReference type="InterPro" id="IPR013839">
    <property type="entry name" value="DNAligase_adenylation"/>
</dbReference>
<dbReference type="Pfam" id="PF03120">
    <property type="entry name" value="OB_DNA_ligase"/>
    <property type="match status" value="1"/>
</dbReference>
<dbReference type="SMART" id="SM00292">
    <property type="entry name" value="BRCT"/>
    <property type="match status" value="1"/>
</dbReference>
<keyword evidence="6" id="KW-0227">DNA damage</keyword>
<dbReference type="SUPFAM" id="SSF56091">
    <property type="entry name" value="DNA ligase/mRNA capping enzyme, catalytic domain"/>
    <property type="match status" value="1"/>
</dbReference>
<feature type="region of interest" description="Disordered" evidence="12">
    <location>
        <begin position="675"/>
        <end position="698"/>
    </location>
</feature>
<dbReference type="InterPro" id="IPR004149">
    <property type="entry name" value="Znf_DNAligase_C4"/>
</dbReference>
<protein>
    <recommendedName>
        <fullName evidence="2">DNA ligase (NAD(+))</fullName>
        <ecNumber evidence="2">6.5.1.2</ecNumber>
    </recommendedName>
</protein>
<comment type="cofactor">
    <cofactor evidence="1">
        <name>Mg(2+)</name>
        <dbReference type="ChEBI" id="CHEBI:18420"/>
    </cofactor>
</comment>
<keyword evidence="3 14" id="KW-0436">Ligase</keyword>
<dbReference type="PROSITE" id="PS50172">
    <property type="entry name" value="BRCT"/>
    <property type="match status" value="1"/>
</dbReference>
<dbReference type="InterPro" id="IPR001357">
    <property type="entry name" value="BRCT_dom"/>
</dbReference>
<keyword evidence="4" id="KW-0235">DNA replication</keyword>
<feature type="domain" description="BRCT" evidence="13">
    <location>
        <begin position="596"/>
        <end position="678"/>
    </location>
</feature>
<evidence type="ECO:0000259" key="13">
    <source>
        <dbReference type="PROSITE" id="PS50172"/>
    </source>
</evidence>
<keyword evidence="10" id="KW-0234">DNA repair</keyword>
<evidence type="ECO:0000256" key="6">
    <source>
        <dbReference type="ARBA" id="ARBA00022763"/>
    </source>
</evidence>
<dbReference type="Gene3D" id="3.30.470.30">
    <property type="entry name" value="DNA ligase/mRNA capping enzyme"/>
    <property type="match status" value="1"/>
</dbReference>
<dbReference type="InterPro" id="IPR004150">
    <property type="entry name" value="NAD_DNA_ligase_OB"/>
</dbReference>
<dbReference type="SUPFAM" id="SSF50249">
    <property type="entry name" value="Nucleic acid-binding proteins"/>
    <property type="match status" value="1"/>
</dbReference>
<dbReference type="Gene3D" id="1.10.150.20">
    <property type="entry name" value="5' to 3' exonuclease, C-terminal subdomain"/>
    <property type="match status" value="2"/>
</dbReference>
<evidence type="ECO:0000256" key="7">
    <source>
        <dbReference type="ARBA" id="ARBA00022833"/>
    </source>
</evidence>
<evidence type="ECO:0000313" key="14">
    <source>
        <dbReference type="EMBL" id="MST33269.1"/>
    </source>
</evidence>
<reference evidence="14 15" key="1">
    <citation type="submission" date="2019-11" db="EMBL/GenBank/DDBJ databases">
        <title>Acidiferrimicrobium australis gen. nov., sp. nov., an acidophilic and obligately heterotrophic, member of the Actinobacteria that catalyses dissimilatory oxido- reduction of iron isolated from metal-rich acidic water in Chile.</title>
        <authorList>
            <person name="Gonzalez D."/>
            <person name="Huber K."/>
            <person name="Hedrich S."/>
            <person name="Rojas-Villalobos C."/>
            <person name="Quatrini R."/>
            <person name="Dinamarca M.A."/>
            <person name="Schwarz A."/>
            <person name="Canales C."/>
            <person name="Nancucheo I."/>
        </authorList>
    </citation>
    <scope>NUCLEOTIDE SEQUENCE [LARGE SCALE GENOMIC DNA]</scope>
    <source>
        <strain evidence="14 15">USS-CCA1</strain>
    </source>
</reference>
<evidence type="ECO:0000256" key="11">
    <source>
        <dbReference type="ARBA" id="ARBA00034005"/>
    </source>
</evidence>
<dbReference type="InterPro" id="IPR041663">
    <property type="entry name" value="DisA/LigA_HHH"/>
</dbReference>
<proteinExistence type="inferred from homology"/>
<dbReference type="Pfam" id="PF00533">
    <property type="entry name" value="BRCT"/>
    <property type="match status" value="1"/>
</dbReference>
<feature type="non-terminal residue" evidence="14">
    <location>
        <position position="698"/>
    </location>
</feature>
<evidence type="ECO:0000256" key="10">
    <source>
        <dbReference type="ARBA" id="ARBA00023204"/>
    </source>
</evidence>
<evidence type="ECO:0000256" key="4">
    <source>
        <dbReference type="ARBA" id="ARBA00022705"/>
    </source>
</evidence>
<dbReference type="PANTHER" id="PTHR23389:SF9">
    <property type="entry name" value="DNA LIGASE"/>
    <property type="match status" value="1"/>
</dbReference>
<dbReference type="NCBIfam" id="TIGR00575">
    <property type="entry name" value="dnlj"/>
    <property type="match status" value="1"/>
</dbReference>
<dbReference type="CDD" id="cd00114">
    <property type="entry name" value="LIGANc"/>
    <property type="match status" value="1"/>
</dbReference>
<evidence type="ECO:0000256" key="2">
    <source>
        <dbReference type="ARBA" id="ARBA00012722"/>
    </source>
</evidence>
<dbReference type="InterPro" id="IPR001679">
    <property type="entry name" value="DNA_ligase"/>
</dbReference>
<dbReference type="Gene3D" id="1.10.287.610">
    <property type="entry name" value="Helix hairpin bin"/>
    <property type="match status" value="1"/>
</dbReference>
<accession>A0ABW9QTU4</accession>
<dbReference type="SMART" id="SM00532">
    <property type="entry name" value="LIGANc"/>
    <property type="match status" value="1"/>
</dbReference>
<sequence>MPSAPDGRGVPEEARARAAQLRDLIRYHSERYYVLDDPEISDADFDALVDELTALEASHPELVTPDSPTQRVGGGLAPTFAEVRHRTPMMSLDKTTSYEELLAWAKRMERYITGRVDFFCEPKIDGLAVSLLYEGGRLTRAATRGDGEVGEDVTANVATIAAIPARLTGAHPAVLEVRGEIYMSITAFDALNARQSEAGARTFINPRNAAAGSLRQKDPAVTAGRDLAFWAYQLGELEGGPSFERHSQILDWLGDLRFPVNPNIQLVGTLEEVDAYCKRWEADRHRLDYEIDGTVVKVDDLAQRRELGATSKAPRWAIAYKFPPEERTTLLKDIMVSIGRTGKATPFAILEPVVVGGARVGMATLHNEDQVALKDVRPGDTVVVRRAGDVIPEVRGPVVALRPAGLPAWAFPTACPVCGEPLVRLEGESDTFCVNVDCPGQRVQRITHFASRGAMDIEHLGERTVAQFARAGLLGDVADIYELDLDAVRAFEGWGETSVANLAAAIEASKSRPLANLLVGLSIRHLGSTGSQLLARAFGHLDRILGASTDEMAVVEGVGPVIAASVHGFFALDRNRAVVERLRRSGLNFEGPAEPRLPQVLAGRSIVVTGTLEGWSREEAEAAITSRGGKSPGSVSKRTTAVVAGAEPGGAKLTKAAELGVPVLDEDAFRALLETGALPGGGADGAEPPDGAVEPPGG</sequence>
<dbReference type="Gene3D" id="6.20.10.30">
    <property type="match status" value="1"/>
</dbReference>
<dbReference type="GO" id="GO:0003911">
    <property type="term" value="F:DNA ligase (NAD+) activity"/>
    <property type="evidence" value="ECO:0007669"/>
    <property type="project" value="UniProtKB-EC"/>
</dbReference>
<dbReference type="Gene3D" id="2.40.50.140">
    <property type="entry name" value="Nucleic acid-binding proteins"/>
    <property type="match status" value="1"/>
</dbReference>
<dbReference type="SUPFAM" id="SSF52113">
    <property type="entry name" value="BRCT domain"/>
    <property type="match status" value="1"/>
</dbReference>
<gene>
    <name evidence="14" type="primary">ligA</name>
    <name evidence="14" type="ORF">GHK86_11130</name>
</gene>
<dbReference type="PIRSF" id="PIRSF001604">
    <property type="entry name" value="LigA"/>
    <property type="match status" value="1"/>
</dbReference>
<keyword evidence="7" id="KW-0862">Zinc</keyword>
<dbReference type="Proteomes" id="UP000437736">
    <property type="component" value="Unassembled WGS sequence"/>
</dbReference>
<dbReference type="EMBL" id="WJHE01000539">
    <property type="protein sequence ID" value="MST33269.1"/>
    <property type="molecule type" value="Genomic_DNA"/>
</dbReference>
<keyword evidence="9" id="KW-0520">NAD</keyword>
<name>A0ABW9QTU4_9ACTN</name>
<evidence type="ECO:0000256" key="3">
    <source>
        <dbReference type="ARBA" id="ARBA00022598"/>
    </source>
</evidence>
<dbReference type="Gene3D" id="3.40.50.10190">
    <property type="entry name" value="BRCT domain"/>
    <property type="match status" value="1"/>
</dbReference>
<dbReference type="Pfam" id="PF01653">
    <property type="entry name" value="DNA_ligase_aden"/>
    <property type="match status" value="1"/>
</dbReference>
<evidence type="ECO:0000313" key="15">
    <source>
        <dbReference type="Proteomes" id="UP000437736"/>
    </source>
</evidence>
<dbReference type="Pfam" id="PF12826">
    <property type="entry name" value="HHH_2"/>
    <property type="match status" value="1"/>
</dbReference>
<evidence type="ECO:0000256" key="5">
    <source>
        <dbReference type="ARBA" id="ARBA00022723"/>
    </source>
</evidence>
<comment type="catalytic activity">
    <reaction evidence="11">
        <text>NAD(+) + (deoxyribonucleotide)n-3'-hydroxyl + 5'-phospho-(deoxyribonucleotide)m = (deoxyribonucleotide)n+m + AMP + beta-nicotinamide D-nucleotide.</text>
        <dbReference type="EC" id="6.5.1.2"/>
    </reaction>
</comment>
<dbReference type="SUPFAM" id="SSF47781">
    <property type="entry name" value="RuvA domain 2-like"/>
    <property type="match status" value="1"/>
</dbReference>
<dbReference type="InterPro" id="IPR013840">
    <property type="entry name" value="DNAligase_N"/>
</dbReference>
<keyword evidence="15" id="KW-1185">Reference proteome</keyword>
<dbReference type="InterPro" id="IPR010994">
    <property type="entry name" value="RuvA_2-like"/>
</dbReference>
<dbReference type="PANTHER" id="PTHR23389">
    <property type="entry name" value="CHROMOSOME TRANSMISSION FIDELITY FACTOR 18"/>
    <property type="match status" value="1"/>
</dbReference>
<keyword evidence="8" id="KW-0460">Magnesium</keyword>
<comment type="caution">
    <text evidence="14">The sequence shown here is derived from an EMBL/GenBank/DDBJ whole genome shotgun (WGS) entry which is preliminary data.</text>
</comment>
<dbReference type="HAMAP" id="MF_01588">
    <property type="entry name" value="DNA_ligase_A"/>
    <property type="match status" value="1"/>
</dbReference>